<dbReference type="Gene3D" id="1.10.540.10">
    <property type="entry name" value="Acyl-CoA dehydrogenase/oxidase, N-terminal domain"/>
    <property type="match status" value="1"/>
</dbReference>
<dbReference type="GO" id="GO:0016627">
    <property type="term" value="F:oxidoreductase activity, acting on the CH-CH group of donors"/>
    <property type="evidence" value="ECO:0007669"/>
    <property type="project" value="InterPro"/>
</dbReference>
<dbReference type="SUPFAM" id="SSF56645">
    <property type="entry name" value="Acyl-CoA dehydrogenase NM domain-like"/>
    <property type="match status" value="1"/>
</dbReference>
<sequence>MTWDFSTDPEWAAQLERVDEFVRSECEPVDMLVKESHDLKDPVRQALIPPLQQIVKLRGLWATHLGPHLGGPGYGQLKLALLNEILGRWRRS</sequence>
<name>A0A498QU71_9MYCO</name>
<dbReference type="EMBL" id="UPHU01000001">
    <property type="protein sequence ID" value="VBA54780.1"/>
    <property type="molecule type" value="Genomic_DNA"/>
</dbReference>
<evidence type="ECO:0000313" key="1">
    <source>
        <dbReference type="EMBL" id="VBA54780.1"/>
    </source>
</evidence>
<organism evidence="1 2">
    <name type="scientific">Mycobacterium pseudokansasii</name>
    <dbReference type="NCBI Taxonomy" id="2341080"/>
    <lineage>
        <taxon>Bacteria</taxon>
        <taxon>Bacillati</taxon>
        <taxon>Actinomycetota</taxon>
        <taxon>Actinomycetes</taxon>
        <taxon>Mycobacteriales</taxon>
        <taxon>Mycobacteriaceae</taxon>
        <taxon>Mycobacterium</taxon>
    </lineage>
</organism>
<dbReference type="AlphaFoldDB" id="A0A498QU71"/>
<keyword evidence="2" id="KW-1185">Reference proteome</keyword>
<gene>
    <name evidence="1" type="ORF">LAUMK142_04794</name>
</gene>
<dbReference type="Proteomes" id="UP000268285">
    <property type="component" value="Unassembled WGS sequence"/>
</dbReference>
<accession>A0A498QU71</accession>
<reference evidence="1 2" key="1">
    <citation type="submission" date="2018-09" db="EMBL/GenBank/DDBJ databases">
        <authorList>
            <person name="Tagini F."/>
        </authorList>
    </citation>
    <scope>NUCLEOTIDE SEQUENCE [LARGE SCALE GENOMIC DNA]</scope>
    <source>
        <strain evidence="1 2">MK142</strain>
    </source>
</reference>
<dbReference type="GO" id="GO:0050660">
    <property type="term" value="F:flavin adenine dinucleotide binding"/>
    <property type="evidence" value="ECO:0007669"/>
    <property type="project" value="InterPro"/>
</dbReference>
<evidence type="ECO:0000313" key="2">
    <source>
        <dbReference type="Proteomes" id="UP000268285"/>
    </source>
</evidence>
<dbReference type="InterPro" id="IPR037069">
    <property type="entry name" value="AcylCoA_DH/ox_N_sf"/>
</dbReference>
<protein>
    <recommendedName>
        <fullName evidence="3">Acyl-CoA dehydrogenase/oxidase N-terminal domain-containing protein</fullName>
    </recommendedName>
</protein>
<proteinExistence type="predicted"/>
<dbReference type="InterPro" id="IPR009100">
    <property type="entry name" value="AcylCoA_DH/oxidase_NM_dom_sf"/>
</dbReference>
<evidence type="ECO:0008006" key="3">
    <source>
        <dbReference type="Google" id="ProtNLM"/>
    </source>
</evidence>